<protein>
    <submittedName>
        <fullName evidence="3">RNase H-like nuclease (RuvC/YqgF family)</fullName>
    </submittedName>
</protein>
<dbReference type="AlphaFoldDB" id="A0A9X2K7E2"/>
<feature type="transmembrane region" description="Helical" evidence="2">
    <location>
        <begin position="6"/>
        <end position="26"/>
    </location>
</feature>
<dbReference type="Gene3D" id="1.20.5.1700">
    <property type="match status" value="1"/>
</dbReference>
<proteinExistence type="predicted"/>
<keyword evidence="4" id="KW-1185">Reference proteome</keyword>
<feature type="coiled-coil region" evidence="1">
    <location>
        <begin position="52"/>
        <end position="107"/>
    </location>
</feature>
<gene>
    <name evidence="3" type="ORF">HD597_010103</name>
</gene>
<dbReference type="Proteomes" id="UP001139648">
    <property type="component" value="Unassembled WGS sequence"/>
</dbReference>
<name>A0A9X2K7E2_9ACTN</name>
<keyword evidence="2" id="KW-1133">Transmembrane helix</keyword>
<keyword evidence="2" id="KW-0812">Transmembrane</keyword>
<accession>A0A9X2K7E2</accession>
<keyword evidence="1" id="KW-0175">Coiled coil</keyword>
<evidence type="ECO:0000313" key="4">
    <source>
        <dbReference type="Proteomes" id="UP001139648"/>
    </source>
</evidence>
<evidence type="ECO:0000256" key="2">
    <source>
        <dbReference type="SAM" id="Phobius"/>
    </source>
</evidence>
<organism evidence="3 4">
    <name type="scientific">Nonomuraea thailandensis</name>
    <dbReference type="NCBI Taxonomy" id="1188745"/>
    <lineage>
        <taxon>Bacteria</taxon>
        <taxon>Bacillati</taxon>
        <taxon>Actinomycetota</taxon>
        <taxon>Actinomycetes</taxon>
        <taxon>Streptosporangiales</taxon>
        <taxon>Streptosporangiaceae</taxon>
        <taxon>Nonomuraea</taxon>
    </lineage>
</organism>
<dbReference type="RefSeq" id="WP_345694400.1">
    <property type="nucleotide sequence ID" value="NZ_BAABKA010000023.1"/>
</dbReference>
<comment type="caution">
    <text evidence="3">The sequence shown here is derived from an EMBL/GenBank/DDBJ whole genome shotgun (WGS) entry which is preliminary data.</text>
</comment>
<dbReference type="EMBL" id="JAMZEB010000002">
    <property type="protein sequence ID" value="MCP2363083.1"/>
    <property type="molecule type" value="Genomic_DNA"/>
</dbReference>
<reference evidence="3" key="1">
    <citation type="submission" date="2022-06" db="EMBL/GenBank/DDBJ databases">
        <title>Sequencing the genomes of 1000 actinobacteria strains.</title>
        <authorList>
            <person name="Klenk H.-P."/>
        </authorList>
    </citation>
    <scope>NUCLEOTIDE SEQUENCE</scope>
    <source>
        <strain evidence="3">DSM 46694</strain>
    </source>
</reference>
<sequence length="107" mass="11561">MTWGEVLVSVAQVAAGGTIVQAIVALTKRRSELRQLDRGSDSVAVETADHVVALLRTELTDTKAENKELKAELSDQQRQIQALAEQVSALRAELAIARAEIARLQNG</sequence>
<keyword evidence="2" id="KW-0472">Membrane</keyword>
<evidence type="ECO:0000313" key="3">
    <source>
        <dbReference type="EMBL" id="MCP2363083.1"/>
    </source>
</evidence>
<evidence type="ECO:0000256" key="1">
    <source>
        <dbReference type="SAM" id="Coils"/>
    </source>
</evidence>